<dbReference type="Gene3D" id="3.40.367.20">
    <property type="match status" value="1"/>
</dbReference>
<dbReference type="GO" id="GO:0004340">
    <property type="term" value="F:glucokinase activity"/>
    <property type="evidence" value="ECO:0007669"/>
    <property type="project" value="UniProtKB-EC"/>
</dbReference>
<proteinExistence type="inferred from homology"/>
<dbReference type="Gene3D" id="3.30.420.40">
    <property type="match status" value="1"/>
</dbReference>
<dbReference type="Proteomes" id="UP000321039">
    <property type="component" value="Unassembled WGS sequence"/>
</dbReference>
<dbReference type="EC" id="2.7.1.2" evidence="4"/>
<dbReference type="GO" id="GO:0005536">
    <property type="term" value="F:D-glucose binding"/>
    <property type="evidence" value="ECO:0007669"/>
    <property type="project" value="InterPro"/>
</dbReference>
<dbReference type="CDD" id="cd24008">
    <property type="entry name" value="ASKHA_NBD_GLK"/>
    <property type="match status" value="1"/>
</dbReference>
<keyword evidence="1 4" id="KW-0808">Transferase</keyword>
<dbReference type="InterPro" id="IPR003836">
    <property type="entry name" value="Glucokinase"/>
</dbReference>
<evidence type="ECO:0000256" key="1">
    <source>
        <dbReference type="ARBA" id="ARBA00022679"/>
    </source>
</evidence>
<dbReference type="NCBIfam" id="TIGR00749">
    <property type="entry name" value="glk"/>
    <property type="match status" value="1"/>
</dbReference>
<dbReference type="PANTHER" id="PTHR47690">
    <property type="entry name" value="GLUCOKINASE"/>
    <property type="match status" value="1"/>
</dbReference>
<gene>
    <name evidence="4" type="primary">glk</name>
    <name evidence="4" type="ORF">FV139_10030</name>
</gene>
<evidence type="ECO:0000256" key="2">
    <source>
        <dbReference type="ARBA" id="ARBA00022777"/>
    </source>
</evidence>
<dbReference type="InterPro" id="IPR043129">
    <property type="entry name" value="ATPase_NBD"/>
</dbReference>
<dbReference type="EMBL" id="VRZA01000003">
    <property type="protein sequence ID" value="TXS93953.1"/>
    <property type="molecule type" value="Genomic_DNA"/>
</dbReference>
<dbReference type="GO" id="GO:0006096">
    <property type="term" value="P:glycolytic process"/>
    <property type="evidence" value="ECO:0007669"/>
    <property type="project" value="InterPro"/>
</dbReference>
<dbReference type="RefSeq" id="WP_148068295.1">
    <property type="nucleotide sequence ID" value="NZ_VRZA01000003.1"/>
</dbReference>
<dbReference type="InterPro" id="IPR050201">
    <property type="entry name" value="Bacterial_glucokinase"/>
</dbReference>
<keyword evidence="2 4" id="KW-0418">Kinase</keyword>
<dbReference type="PANTHER" id="PTHR47690:SF1">
    <property type="entry name" value="GLUCOKINASE"/>
    <property type="match status" value="1"/>
</dbReference>
<dbReference type="Pfam" id="PF02685">
    <property type="entry name" value="Glucokinase"/>
    <property type="match status" value="1"/>
</dbReference>
<organism evidence="4 5">
    <name type="scientific">Parahaliea maris</name>
    <dbReference type="NCBI Taxonomy" id="2716870"/>
    <lineage>
        <taxon>Bacteria</taxon>
        <taxon>Pseudomonadati</taxon>
        <taxon>Pseudomonadota</taxon>
        <taxon>Gammaproteobacteria</taxon>
        <taxon>Cellvibrionales</taxon>
        <taxon>Halieaceae</taxon>
        <taxon>Parahaliea</taxon>
    </lineage>
</organism>
<sequence length="321" mass="35020">MSSQWNEGTRLVADIGGTNSRLALYDASRDEYRALRTYINRDHARFEDVIANWLDQLNEPPPLAACFAIAAPLEGDRVHMINMDWSFSRSELTSRFNFTTSGWINDFEGNAYALPHLRENDRQLLYPGRPGTSRRLAVVGPGTGLGGATVELIRGGYHATACEPGHMSLSPNTAEELELFRLLLARHDNIFTELLVSGPGLQRLYQSLAELRDTAPEALSPADISQRALSGEDPLCRDALVHFCNLLGSTCGDFVLATGSYGGLFLAGGILPRLVGFLENSQFLARFQHKGAMTEHLQGVPIYLITTAQPGLIGAAHAPLG</sequence>
<dbReference type="GO" id="GO:0005829">
    <property type="term" value="C:cytosol"/>
    <property type="evidence" value="ECO:0007669"/>
    <property type="project" value="TreeGrafter"/>
</dbReference>
<protein>
    <submittedName>
        <fullName evidence="4">Glucokinase</fullName>
        <ecNumber evidence="4">2.7.1.2</ecNumber>
    </submittedName>
</protein>
<comment type="similarity">
    <text evidence="3">Belongs to the bacterial glucokinase family.</text>
</comment>
<keyword evidence="5" id="KW-1185">Reference proteome</keyword>
<evidence type="ECO:0000256" key="3">
    <source>
        <dbReference type="RuleBase" id="RU004046"/>
    </source>
</evidence>
<evidence type="ECO:0000313" key="4">
    <source>
        <dbReference type="EMBL" id="TXS93953.1"/>
    </source>
</evidence>
<evidence type="ECO:0000313" key="5">
    <source>
        <dbReference type="Proteomes" id="UP000321039"/>
    </source>
</evidence>
<name>A0A5C8ZZC3_9GAMM</name>
<reference evidence="4 5" key="1">
    <citation type="submission" date="2019-08" db="EMBL/GenBank/DDBJ databases">
        <title>Parahaliea maris sp. nov., isolated from the surface seawater.</title>
        <authorList>
            <person name="Liu Y."/>
        </authorList>
    </citation>
    <scope>NUCLEOTIDE SEQUENCE [LARGE SCALE GENOMIC DNA]</scope>
    <source>
        <strain evidence="4 5">HSLHS9</strain>
    </source>
</reference>
<accession>A0A5C8ZZC3</accession>
<dbReference type="AlphaFoldDB" id="A0A5C8ZZC3"/>
<dbReference type="GO" id="GO:0005524">
    <property type="term" value="F:ATP binding"/>
    <property type="evidence" value="ECO:0007669"/>
    <property type="project" value="InterPro"/>
</dbReference>
<dbReference type="SUPFAM" id="SSF53067">
    <property type="entry name" value="Actin-like ATPase domain"/>
    <property type="match status" value="1"/>
</dbReference>
<comment type="caution">
    <text evidence="4">The sequence shown here is derived from an EMBL/GenBank/DDBJ whole genome shotgun (WGS) entry which is preliminary data.</text>
</comment>